<accession>A0A1E5UF91</accession>
<dbReference type="Proteomes" id="UP000095601">
    <property type="component" value="Unassembled WGS sequence"/>
</dbReference>
<protein>
    <submittedName>
        <fullName evidence="1">Uncharacterized protein</fullName>
    </submittedName>
</protein>
<dbReference type="KEGG" id="cnr:EB819_00265"/>
<evidence type="ECO:0000313" key="1">
    <source>
        <dbReference type="EMBL" id="OEL11540.1"/>
    </source>
</evidence>
<dbReference type="STRING" id="237258.SAMN04489756_11565"/>
<evidence type="ECO:0000313" key="2">
    <source>
        <dbReference type="Proteomes" id="UP000095601"/>
    </source>
</evidence>
<dbReference type="OrthoDB" id="9817653at2"/>
<keyword evidence="2" id="KW-1185">Reference proteome</keyword>
<dbReference type="EMBL" id="MKGI01000031">
    <property type="protein sequence ID" value="OEL11540.1"/>
    <property type="molecule type" value="Genomic_DNA"/>
</dbReference>
<reference evidence="1 2" key="1">
    <citation type="submission" date="2016-09" db="EMBL/GenBank/DDBJ databases">
        <authorList>
            <person name="Capua I."/>
            <person name="De Benedictis P."/>
            <person name="Joannis T."/>
            <person name="Lombin L.H."/>
            <person name="Cattoli G."/>
        </authorList>
    </citation>
    <scope>NUCLEOTIDE SEQUENCE [LARGE SCALE GENOMIC DNA]</scope>
    <source>
        <strain evidence="1 2">NRS-1</strain>
    </source>
</reference>
<organism evidence="1 2">
    <name type="scientific">Cloacibacterium normanense</name>
    <dbReference type="NCBI Taxonomy" id="237258"/>
    <lineage>
        <taxon>Bacteria</taxon>
        <taxon>Pseudomonadati</taxon>
        <taxon>Bacteroidota</taxon>
        <taxon>Flavobacteriia</taxon>
        <taxon>Flavobacteriales</taxon>
        <taxon>Weeksellaceae</taxon>
    </lineage>
</organism>
<proteinExistence type="predicted"/>
<sequence length="291" mass="34651">MNSSNCKYLPIYIIRINLHDNKEKIKDFYKNNEIAILVNQDNEKEYWNYLYQSNNVTKRPKNIQFIQRWKKMEEVLQTSDILVIAKYLGEKKTKIAKISKNTKSIQRGKENEYKIYKLEDVKEFENLEYPILNSIIPHQVTLSPVKQREELIHWLFSEEKYEKPEISLKNISPNLVELICLEWLRSNLAPQDYKIQFQFLKTGGNYADVDVFGQTSNGKNIACQITNSNKKNLLLEKSKKLKDFVSDIKILFCDDKDFLFQGIETISINKVWNDLKNDKRYFEFLEFLVYN</sequence>
<comment type="caution">
    <text evidence="1">The sequence shown here is derived from an EMBL/GenBank/DDBJ whole genome shotgun (WGS) entry which is preliminary data.</text>
</comment>
<dbReference type="AlphaFoldDB" id="A0A1E5UF91"/>
<name>A0A1E5UF91_9FLAO</name>
<dbReference type="RefSeq" id="WP_069797862.1">
    <property type="nucleotide sequence ID" value="NZ_CP034157.1"/>
</dbReference>
<gene>
    <name evidence="1" type="ORF">BHF72_1940</name>
</gene>